<dbReference type="Pfam" id="PF00096">
    <property type="entry name" value="zf-C2H2"/>
    <property type="match status" value="1"/>
</dbReference>
<dbReference type="InterPro" id="IPR013087">
    <property type="entry name" value="Znf_C2H2_type"/>
</dbReference>
<proteinExistence type="predicted"/>
<feature type="domain" description="C2H2-type" evidence="7">
    <location>
        <begin position="722"/>
        <end position="749"/>
    </location>
</feature>
<feature type="domain" description="C2H2-type" evidence="7">
    <location>
        <begin position="156"/>
        <end position="179"/>
    </location>
</feature>
<keyword evidence="4" id="KW-0862">Zinc</keyword>
<feature type="region of interest" description="Disordered" evidence="6">
    <location>
        <begin position="1007"/>
        <end position="1026"/>
    </location>
</feature>
<feature type="compositionally biased region" description="Low complexity" evidence="6">
    <location>
        <begin position="241"/>
        <end position="251"/>
    </location>
</feature>
<dbReference type="Gene3D" id="3.30.160.60">
    <property type="entry name" value="Classic Zinc Finger"/>
    <property type="match status" value="2"/>
</dbReference>
<feature type="domain" description="C2H2-type" evidence="7">
    <location>
        <begin position="783"/>
        <end position="811"/>
    </location>
</feature>
<dbReference type="SUPFAM" id="SSF57667">
    <property type="entry name" value="beta-beta-alpha zinc fingers"/>
    <property type="match status" value="2"/>
</dbReference>
<feature type="compositionally biased region" description="Polar residues" evidence="6">
    <location>
        <begin position="1011"/>
        <end position="1026"/>
    </location>
</feature>
<evidence type="ECO:0000259" key="7">
    <source>
        <dbReference type="PROSITE" id="PS50157"/>
    </source>
</evidence>
<feature type="region of interest" description="Disordered" evidence="6">
    <location>
        <begin position="903"/>
        <end position="996"/>
    </location>
</feature>
<dbReference type="PANTHER" id="PTHR24379:SF121">
    <property type="entry name" value="C2H2-TYPE DOMAIN-CONTAINING PROTEIN"/>
    <property type="match status" value="1"/>
</dbReference>
<evidence type="ECO:0000256" key="4">
    <source>
        <dbReference type="ARBA" id="ARBA00022833"/>
    </source>
</evidence>
<dbReference type="GO" id="GO:0008270">
    <property type="term" value="F:zinc ion binding"/>
    <property type="evidence" value="ECO:0007669"/>
    <property type="project" value="UniProtKB-KW"/>
</dbReference>
<feature type="region of interest" description="Disordered" evidence="6">
    <location>
        <begin position="34"/>
        <end position="55"/>
    </location>
</feature>
<keyword evidence="2" id="KW-0677">Repeat</keyword>
<gene>
    <name evidence="9" type="primary">LOC117211220</name>
</gene>
<reference evidence="9" key="1">
    <citation type="submission" date="2025-08" db="UniProtKB">
        <authorList>
            <consortium name="RefSeq"/>
        </authorList>
    </citation>
    <scope>IDENTIFICATION</scope>
    <source>
        <tissue evidence="9">Muscle</tissue>
    </source>
</reference>
<feature type="region of interest" description="Disordered" evidence="6">
    <location>
        <begin position="1124"/>
        <end position="1146"/>
    </location>
</feature>
<feature type="compositionally biased region" description="Polar residues" evidence="6">
    <location>
        <begin position="929"/>
        <end position="939"/>
    </location>
</feature>
<dbReference type="Proteomes" id="UP000515164">
    <property type="component" value="Unplaced"/>
</dbReference>
<evidence type="ECO:0000256" key="2">
    <source>
        <dbReference type="ARBA" id="ARBA00022737"/>
    </source>
</evidence>
<dbReference type="GeneID" id="117211220"/>
<dbReference type="PANTHER" id="PTHR24379">
    <property type="entry name" value="KRAB AND ZINC FINGER DOMAIN-CONTAINING"/>
    <property type="match status" value="1"/>
</dbReference>
<feature type="domain" description="C2H2-type" evidence="7">
    <location>
        <begin position="496"/>
        <end position="520"/>
    </location>
</feature>
<feature type="region of interest" description="Disordered" evidence="6">
    <location>
        <begin position="73"/>
        <end position="92"/>
    </location>
</feature>
<feature type="compositionally biased region" description="Polar residues" evidence="6">
    <location>
        <begin position="38"/>
        <end position="50"/>
    </location>
</feature>
<dbReference type="KEGG" id="bbif:117211220"/>
<feature type="compositionally biased region" description="Basic residues" evidence="6">
    <location>
        <begin position="917"/>
        <end position="928"/>
    </location>
</feature>
<evidence type="ECO:0000256" key="6">
    <source>
        <dbReference type="SAM" id="MobiDB-lite"/>
    </source>
</evidence>
<evidence type="ECO:0000256" key="1">
    <source>
        <dbReference type="ARBA" id="ARBA00022723"/>
    </source>
</evidence>
<dbReference type="PROSITE" id="PS00028">
    <property type="entry name" value="ZINC_FINGER_C2H2_1"/>
    <property type="match status" value="5"/>
</dbReference>
<accession>A0A6P8N858</accession>
<dbReference type="PROSITE" id="PS50157">
    <property type="entry name" value="ZINC_FINGER_C2H2_2"/>
    <property type="match status" value="4"/>
</dbReference>
<keyword evidence="8" id="KW-1185">Reference proteome</keyword>
<organism evidence="8 9">
    <name type="scientific">Bombus bifarius</name>
    <dbReference type="NCBI Taxonomy" id="103933"/>
    <lineage>
        <taxon>Eukaryota</taxon>
        <taxon>Metazoa</taxon>
        <taxon>Ecdysozoa</taxon>
        <taxon>Arthropoda</taxon>
        <taxon>Hexapoda</taxon>
        <taxon>Insecta</taxon>
        <taxon>Pterygota</taxon>
        <taxon>Neoptera</taxon>
        <taxon>Endopterygota</taxon>
        <taxon>Hymenoptera</taxon>
        <taxon>Apocrita</taxon>
        <taxon>Aculeata</taxon>
        <taxon>Apoidea</taxon>
        <taxon>Anthophila</taxon>
        <taxon>Apidae</taxon>
        <taxon>Bombus</taxon>
        <taxon>Pyrobombus</taxon>
    </lineage>
</organism>
<feature type="region of interest" description="Disordered" evidence="6">
    <location>
        <begin position="241"/>
        <end position="268"/>
    </location>
</feature>
<evidence type="ECO:0000313" key="9">
    <source>
        <dbReference type="RefSeq" id="XP_033310780.1"/>
    </source>
</evidence>
<protein>
    <submittedName>
        <fullName evidence="9">Uncharacterized protein LOC117211220</fullName>
    </submittedName>
</protein>
<dbReference type="AlphaFoldDB" id="A0A6P8N858"/>
<feature type="region of interest" description="Disordered" evidence="6">
    <location>
        <begin position="1067"/>
        <end position="1093"/>
    </location>
</feature>
<evidence type="ECO:0000256" key="3">
    <source>
        <dbReference type="ARBA" id="ARBA00022771"/>
    </source>
</evidence>
<dbReference type="InterPro" id="IPR036236">
    <property type="entry name" value="Znf_C2H2_sf"/>
</dbReference>
<evidence type="ECO:0000256" key="5">
    <source>
        <dbReference type="PROSITE-ProRule" id="PRU00042"/>
    </source>
</evidence>
<sequence length="1146" mass="130135">MLGVEEKFLSNTNGAPSEYAITIKEEPIDPEVCDDLSSVDTNTGNKNETATFKGESSDDIYCKNEESAFPQESTYLENNKSDSDKRKSKRKVPSNNRISCNVCLLTFQAKHLLELHNKLYSCNVFKCDNCTAIFTMHISLIRHLKKQCCTKKLSGYRCNFCNRMFSYKRHVQSHLFHAHGNAILSGESKITKTSPESLGKSNHSDGIVMAESNTSHSRCPKNVNSSINISLKLSNGSNNTTTKCSSSNIKSTHPKWLNDSHGTPSKRMKQSVLTDFISPYKDKPNDKWVSPEKVIDTENIPVTATIIPTSTLETFSNKTSTAAEVIQMSTSVKRIESPVRKISSVQTHVNLKTIISLFRNQIKTESESSNTSHNMSYNLRPVKRCSSLYDSRDLLECKECVVRLEKCDKFLEPTSFVSNEDEDEDAFKQAVSKNVKEEFEGFRETSSTCNLPLKADTIASKRFNEFVKSFADRLIVPQQESVEFQKNFKVCQQKIIQCHICKKSFSSKENLREHMKLFHTIYISSICNARYTSMNKLLTHYLRQHGVFKRRECCVCYEKFDTSTLLKRHMILHCLKTIRSKKDAPPVDVEINCNAFKKQHKCKGCRKRFWLYSCLKQHENVCRRMKVLRNKQRVPRVNHSSRSLKEPSDMELGIVQSPDLEQTLDVSGGTTRSLKNYLTPSALNTGDTFSSSFDTAAKHKRLLNGIACVKGHQADKMNRTKFPCTTCGTQFQTFKNLCIHERTYRQTATEKCNVCNTMFSTKRFLQFHMLATHAPSCSVNYKFFCKFCNQGFVKKQSLQIHERHLHIGQGSRLVLNSDCVVEDKPICNICHLLFESYERLVEHNTYYYKGNDFLCAICGRLKINFHGTILKNRPRLRRTINMPSTHTHTKQMISKCPLSHKLPRMKQKQGNGTHLRINNKIHQKKNKSAKSGQGNQQLKTFRAKDAETQPSTKPSCQDQRIRRYPKNTKQEYLSAQDEGTKEARNMRPIKAASPPAITTQNRFSLLESEPHPQSQPGPANYPTSSSTLEQITQKPSITWQNGKAQSHHTAKAINTAGATGLIVQPRRPSATSITTGGGAPDGPDTPQRSRKYPTSINSISKGYTQLNKPENYYIIAGALTQNIQRNKQQRGKTKQTTREATSLKTG</sequence>
<keyword evidence="3 5" id="KW-0863">Zinc-finger</keyword>
<dbReference type="RefSeq" id="XP_033310780.1">
    <property type="nucleotide sequence ID" value="XM_033454889.1"/>
</dbReference>
<evidence type="ECO:0000313" key="8">
    <source>
        <dbReference type="Proteomes" id="UP000515164"/>
    </source>
</evidence>
<feature type="compositionally biased region" description="Polar residues" evidence="6">
    <location>
        <begin position="948"/>
        <end position="958"/>
    </location>
</feature>
<keyword evidence="1" id="KW-0479">Metal-binding</keyword>
<dbReference type="SMART" id="SM00355">
    <property type="entry name" value="ZnF_C2H2"/>
    <property type="match status" value="8"/>
</dbReference>
<name>A0A6P8N858_9HYME</name>